<protein>
    <submittedName>
        <fullName evidence="1">Uncharacterized protein</fullName>
    </submittedName>
</protein>
<dbReference type="EMBL" id="FNIX01000002">
    <property type="protein sequence ID" value="SDO49224.1"/>
    <property type="molecule type" value="Genomic_DNA"/>
</dbReference>
<dbReference type="AlphaFoldDB" id="A0A1H0JZY5"/>
<dbReference type="Proteomes" id="UP000199691">
    <property type="component" value="Unassembled WGS sequence"/>
</dbReference>
<accession>A0A1H0JZY5</accession>
<reference evidence="2" key="1">
    <citation type="submission" date="2016-10" db="EMBL/GenBank/DDBJ databases">
        <authorList>
            <person name="Varghese N."/>
            <person name="Submissions S."/>
        </authorList>
    </citation>
    <scope>NUCLEOTIDE SEQUENCE [LARGE SCALE GENOMIC DNA]</scope>
    <source>
        <strain evidence="2">CGMCC 4.6609</strain>
    </source>
</reference>
<proteinExistence type="predicted"/>
<organism evidence="1 2">
    <name type="scientific">Lentzea jiangxiensis</name>
    <dbReference type="NCBI Taxonomy" id="641025"/>
    <lineage>
        <taxon>Bacteria</taxon>
        <taxon>Bacillati</taxon>
        <taxon>Actinomycetota</taxon>
        <taxon>Actinomycetes</taxon>
        <taxon>Pseudonocardiales</taxon>
        <taxon>Pseudonocardiaceae</taxon>
        <taxon>Lentzea</taxon>
    </lineage>
</organism>
<sequence>MSGATPVAVTRLDEFEEFYGREWRPENVVTVPGARLLHADRDALARDLGDLITADDLTDLGWLTRQVGVLSRTQAAQDRAQTRLRAVGPERRVHRPPRYTRAALVPVVLPAGATVLFDVKGCGVRPGYRPVPGGAHGLLGLGEAVREVALARLARTALRRAGHPMSPVGHYAIVDLGVDVLDRAGRPGEPAVLLVRQARTRPEFQWGDRDPGTGTAAELLDVELTLRRYGITASSSGAIRFRLRHRVGGPEVVRDGVVVPLEPRRLARVAAAVGFDGREVLIDGVNVQVTTDRRMVDFGCYRLADRFTHALFAAADRDCETLRGLFVAPHEARYPQPVSSLAGAFELPEWARLRDLLDGRPEPGQLDALLTAFLDRLPA</sequence>
<evidence type="ECO:0000313" key="1">
    <source>
        <dbReference type="EMBL" id="SDO49224.1"/>
    </source>
</evidence>
<keyword evidence="2" id="KW-1185">Reference proteome</keyword>
<evidence type="ECO:0000313" key="2">
    <source>
        <dbReference type="Proteomes" id="UP000199691"/>
    </source>
</evidence>
<dbReference type="STRING" id="641025.SAMN05421507_102703"/>
<name>A0A1H0JZY5_9PSEU</name>
<gene>
    <name evidence="1" type="ORF">SAMN05421507_102703</name>
</gene>